<dbReference type="GO" id="GO:0005829">
    <property type="term" value="C:cytosol"/>
    <property type="evidence" value="ECO:0007669"/>
    <property type="project" value="TreeGrafter"/>
</dbReference>
<dbReference type="WBParaSite" id="PEQ_0000642201-mRNA-1">
    <property type="protein sequence ID" value="PEQ_0000642201-mRNA-1"/>
    <property type="gene ID" value="PEQ_0000642201"/>
</dbReference>
<dbReference type="Proteomes" id="UP000887564">
    <property type="component" value="Unplaced"/>
</dbReference>
<evidence type="ECO:0000256" key="1">
    <source>
        <dbReference type="ARBA" id="ARBA00023002"/>
    </source>
</evidence>
<dbReference type="PANTHER" id="PTHR10996:SF277">
    <property type="entry name" value="GLYOXYLATE REDUCTASE_HYDROXYPYRUVATE REDUCTASE"/>
    <property type="match status" value="1"/>
</dbReference>
<accession>A0A914RIV2</accession>
<proteinExistence type="predicted"/>
<protein>
    <submittedName>
        <fullName evidence="4">D-isomer specific 2-hydroxyacid dehydrogenase catalytic domain-containing protein</fullName>
    </submittedName>
</protein>
<evidence type="ECO:0000313" key="3">
    <source>
        <dbReference type="Proteomes" id="UP000887564"/>
    </source>
</evidence>
<evidence type="ECO:0000259" key="2">
    <source>
        <dbReference type="Pfam" id="PF00389"/>
    </source>
</evidence>
<name>A0A914RIV2_PAREQ</name>
<dbReference type="SUPFAM" id="SSF52283">
    <property type="entry name" value="Formate/glycerate dehydrogenase catalytic domain-like"/>
    <property type="match status" value="1"/>
</dbReference>
<dbReference type="Pfam" id="PF00389">
    <property type="entry name" value="2-Hacid_dh"/>
    <property type="match status" value="1"/>
</dbReference>
<dbReference type="InterPro" id="IPR006139">
    <property type="entry name" value="D-isomer_2_OHA_DH_cat_dom"/>
</dbReference>
<evidence type="ECO:0000313" key="4">
    <source>
        <dbReference type="WBParaSite" id="PEQ_0000642201-mRNA-1"/>
    </source>
</evidence>
<sequence>MQQLLRTAKFASTVPSVLVTAQEVIVPRIYERFNVTQFQENKTMPRDLLLKEIPNHDALRDKIDKEFLNHAKKLKLVASMSVGFDHIDIKECKKRCGDGIRNSTIGMIGLGRVGGSVVTKLKSFLPQRIIFTDIKPDLHRK</sequence>
<keyword evidence="3" id="KW-1185">Reference proteome</keyword>
<dbReference type="InterPro" id="IPR050223">
    <property type="entry name" value="D-isomer_2-hydroxyacid_DH"/>
</dbReference>
<dbReference type="GO" id="GO:0030267">
    <property type="term" value="F:glyoxylate reductase (NADPH) activity"/>
    <property type="evidence" value="ECO:0007669"/>
    <property type="project" value="TreeGrafter"/>
</dbReference>
<dbReference type="Gene3D" id="3.40.50.720">
    <property type="entry name" value="NAD(P)-binding Rossmann-like Domain"/>
    <property type="match status" value="2"/>
</dbReference>
<dbReference type="GO" id="GO:0008465">
    <property type="term" value="F:hydroxypyruvate reductase (NADH) activity"/>
    <property type="evidence" value="ECO:0007669"/>
    <property type="project" value="TreeGrafter"/>
</dbReference>
<dbReference type="PANTHER" id="PTHR10996">
    <property type="entry name" value="2-HYDROXYACID DEHYDROGENASE-RELATED"/>
    <property type="match status" value="1"/>
</dbReference>
<dbReference type="GO" id="GO:0051287">
    <property type="term" value="F:NAD binding"/>
    <property type="evidence" value="ECO:0007669"/>
    <property type="project" value="InterPro"/>
</dbReference>
<feature type="domain" description="D-isomer specific 2-hydroxyacid dehydrogenase catalytic" evidence="2">
    <location>
        <begin position="22"/>
        <end position="95"/>
    </location>
</feature>
<dbReference type="AlphaFoldDB" id="A0A914RIV2"/>
<reference evidence="4" key="1">
    <citation type="submission" date="2022-11" db="UniProtKB">
        <authorList>
            <consortium name="WormBaseParasite"/>
        </authorList>
    </citation>
    <scope>IDENTIFICATION</scope>
</reference>
<keyword evidence="1" id="KW-0560">Oxidoreductase</keyword>
<organism evidence="3 4">
    <name type="scientific">Parascaris equorum</name>
    <name type="common">Equine roundworm</name>
    <dbReference type="NCBI Taxonomy" id="6256"/>
    <lineage>
        <taxon>Eukaryota</taxon>
        <taxon>Metazoa</taxon>
        <taxon>Ecdysozoa</taxon>
        <taxon>Nematoda</taxon>
        <taxon>Chromadorea</taxon>
        <taxon>Rhabditida</taxon>
        <taxon>Spirurina</taxon>
        <taxon>Ascaridomorpha</taxon>
        <taxon>Ascaridoidea</taxon>
        <taxon>Ascarididae</taxon>
        <taxon>Parascaris</taxon>
    </lineage>
</organism>